<proteinExistence type="predicted"/>
<evidence type="ECO:0000313" key="2">
    <source>
        <dbReference type="Proteomes" id="UP001371456"/>
    </source>
</evidence>
<gene>
    <name evidence="1" type="ORF">RDI58_022363</name>
</gene>
<name>A0AAN8T2J2_SOLBU</name>
<protein>
    <submittedName>
        <fullName evidence="1">Uncharacterized protein</fullName>
    </submittedName>
</protein>
<dbReference type="PANTHER" id="PTHR37722">
    <property type="entry name" value="OS01G0167700 PROTEIN"/>
    <property type="match status" value="1"/>
</dbReference>
<comment type="caution">
    <text evidence="1">The sequence shown here is derived from an EMBL/GenBank/DDBJ whole genome shotgun (WGS) entry which is preliminary data.</text>
</comment>
<dbReference type="AlphaFoldDB" id="A0AAN8T2J2"/>
<organism evidence="1 2">
    <name type="scientific">Solanum bulbocastanum</name>
    <name type="common">Wild potato</name>
    <dbReference type="NCBI Taxonomy" id="147425"/>
    <lineage>
        <taxon>Eukaryota</taxon>
        <taxon>Viridiplantae</taxon>
        <taxon>Streptophyta</taxon>
        <taxon>Embryophyta</taxon>
        <taxon>Tracheophyta</taxon>
        <taxon>Spermatophyta</taxon>
        <taxon>Magnoliopsida</taxon>
        <taxon>eudicotyledons</taxon>
        <taxon>Gunneridae</taxon>
        <taxon>Pentapetalae</taxon>
        <taxon>asterids</taxon>
        <taxon>lamiids</taxon>
        <taxon>Solanales</taxon>
        <taxon>Solanaceae</taxon>
        <taxon>Solanoideae</taxon>
        <taxon>Solaneae</taxon>
        <taxon>Solanum</taxon>
    </lineage>
</organism>
<accession>A0AAN8T2J2</accession>
<keyword evidence="2" id="KW-1185">Reference proteome</keyword>
<evidence type="ECO:0000313" key="1">
    <source>
        <dbReference type="EMBL" id="KAK6780179.1"/>
    </source>
</evidence>
<dbReference type="Proteomes" id="UP001371456">
    <property type="component" value="Unassembled WGS sequence"/>
</dbReference>
<sequence>MFLSTLVGAPGGHERGLYSTNGKVNPLVNSTSKQLSIIDILSDDGLNCELESSTHEGHVAFSIEVVLPLSAQP</sequence>
<reference evidence="1 2" key="1">
    <citation type="submission" date="2024-02" db="EMBL/GenBank/DDBJ databases">
        <title>de novo genome assembly of Solanum bulbocastanum strain 11H21.</title>
        <authorList>
            <person name="Hosaka A.J."/>
        </authorList>
    </citation>
    <scope>NUCLEOTIDE SEQUENCE [LARGE SCALE GENOMIC DNA]</scope>
    <source>
        <tissue evidence="1">Young leaves</tissue>
    </source>
</reference>
<dbReference type="EMBL" id="JBANQN010000009">
    <property type="protein sequence ID" value="KAK6780179.1"/>
    <property type="molecule type" value="Genomic_DNA"/>
</dbReference>
<dbReference type="PANTHER" id="PTHR37722:SF2">
    <property type="entry name" value="OS01G0167700 PROTEIN"/>
    <property type="match status" value="1"/>
</dbReference>